<dbReference type="PANTHER" id="PTHR44757:SF2">
    <property type="entry name" value="BIOFILM ARCHITECTURE MAINTENANCE PROTEIN MBAA"/>
    <property type="match status" value="1"/>
</dbReference>
<evidence type="ECO:0000313" key="5">
    <source>
        <dbReference type="Proteomes" id="UP000569951"/>
    </source>
</evidence>
<keyword evidence="5" id="KW-1185">Reference proteome</keyword>
<dbReference type="InterPro" id="IPR000160">
    <property type="entry name" value="GGDEF_dom"/>
</dbReference>
<dbReference type="SMART" id="SM00052">
    <property type="entry name" value="EAL"/>
    <property type="match status" value="1"/>
</dbReference>
<evidence type="ECO:0000259" key="2">
    <source>
        <dbReference type="PROSITE" id="PS50883"/>
    </source>
</evidence>
<feature type="transmembrane region" description="Helical" evidence="1">
    <location>
        <begin position="268"/>
        <end position="286"/>
    </location>
</feature>
<feature type="domain" description="EAL" evidence="2">
    <location>
        <begin position="500"/>
        <end position="752"/>
    </location>
</feature>
<dbReference type="Pfam" id="PF00563">
    <property type="entry name" value="EAL"/>
    <property type="match status" value="1"/>
</dbReference>
<dbReference type="InterPro" id="IPR052155">
    <property type="entry name" value="Biofilm_reg_signaling"/>
</dbReference>
<feature type="domain" description="GGDEF" evidence="3">
    <location>
        <begin position="358"/>
        <end position="491"/>
    </location>
</feature>
<organism evidence="4 5">
    <name type="scientific">Deinobacterium chartae</name>
    <dbReference type="NCBI Taxonomy" id="521158"/>
    <lineage>
        <taxon>Bacteria</taxon>
        <taxon>Thermotogati</taxon>
        <taxon>Deinococcota</taxon>
        <taxon>Deinococci</taxon>
        <taxon>Deinococcales</taxon>
        <taxon>Deinococcaceae</taxon>
        <taxon>Deinobacterium</taxon>
    </lineage>
</organism>
<dbReference type="PROSITE" id="PS50883">
    <property type="entry name" value="EAL"/>
    <property type="match status" value="1"/>
</dbReference>
<feature type="transmembrane region" description="Helical" evidence="1">
    <location>
        <begin position="292"/>
        <end position="312"/>
    </location>
</feature>
<dbReference type="InterPro" id="IPR035919">
    <property type="entry name" value="EAL_sf"/>
</dbReference>
<evidence type="ECO:0000256" key="1">
    <source>
        <dbReference type="SAM" id="Phobius"/>
    </source>
</evidence>
<accession>A0A841I641</accession>
<comment type="caution">
    <text evidence="4">The sequence shown here is derived from an EMBL/GenBank/DDBJ whole genome shotgun (WGS) entry which is preliminary data.</text>
</comment>
<keyword evidence="1" id="KW-0812">Transmembrane</keyword>
<dbReference type="Gene3D" id="3.20.20.450">
    <property type="entry name" value="EAL domain"/>
    <property type="match status" value="1"/>
</dbReference>
<feature type="transmembrane region" description="Helical" evidence="1">
    <location>
        <begin position="30"/>
        <end position="47"/>
    </location>
</feature>
<dbReference type="PANTHER" id="PTHR44757">
    <property type="entry name" value="DIGUANYLATE CYCLASE DGCP"/>
    <property type="match status" value="1"/>
</dbReference>
<dbReference type="SUPFAM" id="SSF141868">
    <property type="entry name" value="EAL domain-like"/>
    <property type="match status" value="1"/>
</dbReference>
<feature type="transmembrane region" description="Helical" evidence="1">
    <location>
        <begin position="219"/>
        <end position="238"/>
    </location>
</feature>
<gene>
    <name evidence="4" type="ORF">HNR42_003187</name>
</gene>
<keyword evidence="1" id="KW-0472">Membrane</keyword>
<dbReference type="NCBIfam" id="TIGR00254">
    <property type="entry name" value="GGDEF"/>
    <property type="match status" value="1"/>
</dbReference>
<dbReference type="SUPFAM" id="SSF55073">
    <property type="entry name" value="Nucleotide cyclase"/>
    <property type="match status" value="1"/>
</dbReference>
<dbReference type="Pfam" id="PF00990">
    <property type="entry name" value="GGDEF"/>
    <property type="match status" value="1"/>
</dbReference>
<feature type="transmembrane region" description="Helical" evidence="1">
    <location>
        <begin position="160"/>
        <end position="179"/>
    </location>
</feature>
<dbReference type="RefSeq" id="WP_183988470.1">
    <property type="nucleotide sequence ID" value="NZ_JACHHG010000014.1"/>
</dbReference>
<dbReference type="InterPro" id="IPR001633">
    <property type="entry name" value="EAL_dom"/>
</dbReference>
<dbReference type="Gene3D" id="3.30.70.270">
    <property type="match status" value="1"/>
</dbReference>
<dbReference type="AlphaFoldDB" id="A0A841I641"/>
<evidence type="ECO:0000259" key="3">
    <source>
        <dbReference type="PROSITE" id="PS50887"/>
    </source>
</evidence>
<dbReference type="FunFam" id="3.30.70.270:FF:000001">
    <property type="entry name" value="Diguanylate cyclase domain protein"/>
    <property type="match status" value="1"/>
</dbReference>
<keyword evidence="1" id="KW-1133">Transmembrane helix</keyword>
<dbReference type="CDD" id="cd01948">
    <property type="entry name" value="EAL"/>
    <property type="match status" value="1"/>
</dbReference>
<dbReference type="EMBL" id="JACHHG010000014">
    <property type="protein sequence ID" value="MBB6099729.1"/>
    <property type="molecule type" value="Genomic_DNA"/>
</dbReference>
<reference evidence="4 5" key="1">
    <citation type="submission" date="2020-08" db="EMBL/GenBank/DDBJ databases">
        <title>Genomic Encyclopedia of Type Strains, Phase IV (KMG-IV): sequencing the most valuable type-strain genomes for metagenomic binning, comparative biology and taxonomic classification.</title>
        <authorList>
            <person name="Goeker M."/>
        </authorList>
    </citation>
    <scope>NUCLEOTIDE SEQUENCE [LARGE SCALE GENOMIC DNA]</scope>
    <source>
        <strain evidence="4 5">DSM 21458</strain>
    </source>
</reference>
<sequence length="760" mass="83868">MAALLLFSIAQAFLIQLPYGSGTAHETFRVLLILPVYLTTALLCLVASRRSNGLRQRTWFFFALAFFAWTTGQGISAYLTAQGALTYPSVADIVYLLFVPLMLTGFLQLKGEAQRRATPLIMTLDIAIVLIASMAGYWHFFLSHNLHHPLSPLASAVTMAYPLSDLILFGLLVVVAVWSPGSFPTLRLLLVAFGNLSFLIGDTLYQMANVHGTYRPGEFIDLFWTFAALAIGLGAFLASRTGQIERIAQIEATFGRAWGRVAAILRETMPYGAVIFAIYLAVMHFFRPDGNAVGIIAAMVAVALLTLLRQGLMQLHSYRMQQQLDQQAKYDALTGLMNRTHLSERLSGLLEDARRNSKTVAVMFMDLDRFKFINDTYGHAAGDMVLRTVADRIRASVRQGDLVVRLGGDEFVIVLRTIKDAAEAGAAAQRILQSVGRPLELDDQDLSVTGSIGITLCPAEATDEATALRNADLAMYHAKERGRNAYCYYDPKLQVQNEGHRKLETQLVMALERGEFEVYYQPVVELSSRHIRSAEALLRWNSPVLGAVSPAQFIPVAEERGLIVEIGAWVLRQALTQVRTWRSAGHADIRVAVNVSPLQFQQDGFVELVERALRQHGLGGDALILELTEGSLIRDLEAANAKLVRLRELGVQIALDDFGTGYSSLAYLQQLQVDVVKIDRSFVQAMGETGPAVMEAILHLVRQLGYRTVAEGIETVAQYADLEGVGCDSGQGYLFARPVPAREFERVLAHYSRRETAPGD</sequence>
<evidence type="ECO:0000313" key="4">
    <source>
        <dbReference type="EMBL" id="MBB6099729.1"/>
    </source>
</evidence>
<feature type="transmembrane region" description="Helical" evidence="1">
    <location>
        <begin position="186"/>
        <end position="207"/>
    </location>
</feature>
<feature type="transmembrane region" description="Helical" evidence="1">
    <location>
        <begin position="85"/>
        <end position="107"/>
    </location>
</feature>
<dbReference type="SMART" id="SM00267">
    <property type="entry name" value="GGDEF"/>
    <property type="match status" value="1"/>
</dbReference>
<dbReference type="PROSITE" id="PS50887">
    <property type="entry name" value="GGDEF"/>
    <property type="match status" value="1"/>
</dbReference>
<dbReference type="Proteomes" id="UP000569951">
    <property type="component" value="Unassembled WGS sequence"/>
</dbReference>
<name>A0A841I641_9DEIO</name>
<feature type="transmembrane region" description="Helical" evidence="1">
    <location>
        <begin position="59"/>
        <end position="79"/>
    </location>
</feature>
<dbReference type="CDD" id="cd01949">
    <property type="entry name" value="GGDEF"/>
    <property type="match status" value="1"/>
</dbReference>
<dbReference type="InterPro" id="IPR043128">
    <property type="entry name" value="Rev_trsase/Diguanyl_cyclase"/>
</dbReference>
<protein>
    <submittedName>
        <fullName evidence="4">Diguanylate cyclase (GGDEF)-like protein</fullName>
    </submittedName>
</protein>
<feature type="transmembrane region" description="Helical" evidence="1">
    <location>
        <begin position="119"/>
        <end position="140"/>
    </location>
</feature>
<dbReference type="InterPro" id="IPR029787">
    <property type="entry name" value="Nucleotide_cyclase"/>
</dbReference>
<proteinExistence type="predicted"/>